<evidence type="ECO:0000256" key="5">
    <source>
        <dbReference type="ARBA" id="ARBA00022989"/>
    </source>
</evidence>
<comment type="subcellular location">
    <subcellularLocation>
        <location evidence="7">Cell membrane</location>
        <topology evidence="7">Multi-pass membrane protein</topology>
    </subcellularLocation>
</comment>
<dbReference type="Proteomes" id="UP000287601">
    <property type="component" value="Chromosome"/>
</dbReference>
<dbReference type="GO" id="GO:0005886">
    <property type="term" value="C:plasma membrane"/>
    <property type="evidence" value="ECO:0007669"/>
    <property type="project" value="UniProtKB-SubCell"/>
</dbReference>
<feature type="transmembrane region" description="Helical" evidence="7">
    <location>
        <begin position="164"/>
        <end position="181"/>
    </location>
</feature>
<dbReference type="AlphaFoldDB" id="A0A410PWJ8"/>
<keyword evidence="2 7" id="KW-1003">Cell membrane</keyword>
<evidence type="ECO:0000256" key="7">
    <source>
        <dbReference type="HAMAP-Rule" id="MF_01147"/>
    </source>
</evidence>
<feature type="transmembrane region" description="Helical" evidence="7">
    <location>
        <begin position="218"/>
        <end position="241"/>
    </location>
</feature>
<evidence type="ECO:0000256" key="2">
    <source>
        <dbReference type="ARBA" id="ARBA00022475"/>
    </source>
</evidence>
<evidence type="ECO:0000313" key="9">
    <source>
        <dbReference type="Proteomes" id="UP000287601"/>
    </source>
</evidence>
<comment type="pathway">
    <text evidence="7">Protein modification; lipoprotein biosynthesis (diacylglyceryl transfer).</text>
</comment>
<dbReference type="GO" id="GO:0008961">
    <property type="term" value="F:phosphatidylglycerol-prolipoprotein diacylglyceryl transferase activity"/>
    <property type="evidence" value="ECO:0007669"/>
    <property type="project" value="UniProtKB-UniRule"/>
</dbReference>
<comment type="similarity">
    <text evidence="1 7">Belongs to the Lgt family.</text>
</comment>
<evidence type="ECO:0000256" key="6">
    <source>
        <dbReference type="ARBA" id="ARBA00023136"/>
    </source>
</evidence>
<keyword evidence="8" id="KW-0449">Lipoprotein</keyword>
<dbReference type="UniPathway" id="UPA00664"/>
<evidence type="ECO:0000256" key="3">
    <source>
        <dbReference type="ARBA" id="ARBA00022679"/>
    </source>
</evidence>
<gene>
    <name evidence="7" type="primary">lgt</name>
    <name evidence="8" type="ORF">EQM06_08880</name>
</gene>
<keyword evidence="4 7" id="KW-0812">Transmembrane</keyword>
<accession>A0A410PWJ8</accession>
<keyword evidence="6 7" id="KW-0472">Membrane</keyword>
<dbReference type="PROSITE" id="PS01311">
    <property type="entry name" value="LGT"/>
    <property type="match status" value="1"/>
</dbReference>
<keyword evidence="8" id="KW-0328">Glycosyltransferase</keyword>
<keyword evidence="3 7" id="KW-0808">Transferase</keyword>
<feature type="transmembrane region" description="Helical" evidence="7">
    <location>
        <begin position="16"/>
        <end position="35"/>
    </location>
</feature>
<proteinExistence type="inferred from homology"/>
<dbReference type="KEGG" id="amij:EQM06_08880"/>
<dbReference type="Pfam" id="PF01790">
    <property type="entry name" value="LGT"/>
    <property type="match status" value="1"/>
</dbReference>
<organism evidence="8 9">
    <name type="scientific">Aminipila luticellarii</name>
    <dbReference type="NCBI Taxonomy" id="2507160"/>
    <lineage>
        <taxon>Bacteria</taxon>
        <taxon>Bacillati</taxon>
        <taxon>Bacillota</taxon>
        <taxon>Clostridia</taxon>
        <taxon>Peptostreptococcales</taxon>
        <taxon>Anaerovoracaceae</taxon>
        <taxon>Aminipila</taxon>
    </lineage>
</organism>
<protein>
    <recommendedName>
        <fullName evidence="7">Phosphatidylglycerol--prolipoprotein diacylglyceryl transferase</fullName>
        <ecNumber evidence="7">2.5.1.145</ecNumber>
    </recommendedName>
</protein>
<dbReference type="NCBIfam" id="TIGR00544">
    <property type="entry name" value="lgt"/>
    <property type="match status" value="1"/>
</dbReference>
<evidence type="ECO:0000256" key="1">
    <source>
        <dbReference type="ARBA" id="ARBA00007150"/>
    </source>
</evidence>
<evidence type="ECO:0000313" key="8">
    <source>
        <dbReference type="EMBL" id="QAT43323.1"/>
    </source>
</evidence>
<dbReference type="InterPro" id="IPR001640">
    <property type="entry name" value="Lgt"/>
</dbReference>
<keyword evidence="5 7" id="KW-1133">Transmembrane helix</keyword>
<sequence>MPIPNPIAFTIFNIDIRWYGILIALGIILGTLLIYKRAPRHGIDSERSLDFILICVPIGIIGARLYYVLFNWGYYAGDFFKIINLRAGGLAIHGGLIFGLLTAVILSKIWNYRPLDLLDLAMPAVALAQAIGRWGNYFNSEAHGGPTNLPWGIIVDGQKVHPTFLYESIWCLMLFALLMILDNHKKFAGQIFLVYGILYSLERFFVESLRTDSLMLFGIVKQAMLFSAIVFVACITAYIFLNRHSNRAGKIFYGRHSKYTGKFKQ</sequence>
<feature type="binding site" evidence="7">
    <location>
        <position position="133"/>
    </location>
    <ligand>
        <name>a 1,2-diacyl-sn-glycero-3-phospho-(1'-sn-glycerol)</name>
        <dbReference type="ChEBI" id="CHEBI:64716"/>
    </ligand>
</feature>
<dbReference type="PANTHER" id="PTHR30589:SF0">
    <property type="entry name" value="PHOSPHATIDYLGLYCEROL--PROLIPOPROTEIN DIACYLGLYCERYL TRANSFERASE"/>
    <property type="match status" value="1"/>
</dbReference>
<comment type="catalytic activity">
    <reaction evidence="7">
        <text>L-cysteinyl-[prolipoprotein] + a 1,2-diacyl-sn-glycero-3-phospho-(1'-sn-glycerol) = an S-1,2-diacyl-sn-glyceryl-L-cysteinyl-[prolipoprotein] + sn-glycerol 1-phosphate + H(+)</text>
        <dbReference type="Rhea" id="RHEA:56712"/>
        <dbReference type="Rhea" id="RHEA-COMP:14679"/>
        <dbReference type="Rhea" id="RHEA-COMP:14680"/>
        <dbReference type="ChEBI" id="CHEBI:15378"/>
        <dbReference type="ChEBI" id="CHEBI:29950"/>
        <dbReference type="ChEBI" id="CHEBI:57685"/>
        <dbReference type="ChEBI" id="CHEBI:64716"/>
        <dbReference type="ChEBI" id="CHEBI:140658"/>
        <dbReference type="EC" id="2.5.1.145"/>
    </reaction>
</comment>
<dbReference type="PANTHER" id="PTHR30589">
    <property type="entry name" value="PROLIPOPROTEIN DIACYLGLYCERYL TRANSFERASE"/>
    <property type="match status" value="1"/>
</dbReference>
<feature type="transmembrane region" description="Helical" evidence="7">
    <location>
        <begin position="47"/>
        <end position="67"/>
    </location>
</feature>
<dbReference type="EMBL" id="CP035281">
    <property type="protein sequence ID" value="QAT43323.1"/>
    <property type="molecule type" value="Genomic_DNA"/>
</dbReference>
<reference evidence="8 9" key="1">
    <citation type="submission" date="2019-01" db="EMBL/GenBank/DDBJ databases">
        <title>Draft genomes of a novel of Aminipila strains.</title>
        <authorList>
            <person name="Ma S."/>
        </authorList>
    </citation>
    <scope>NUCLEOTIDE SEQUENCE [LARGE SCALE GENOMIC DNA]</scope>
    <source>
        <strain evidence="9">JN-39</strain>
    </source>
</reference>
<comment type="function">
    <text evidence="7">Catalyzes the transfer of the diacylglyceryl group from phosphatidylglycerol to the sulfhydryl group of the N-terminal cysteine of a prolipoprotein, the first step in the formation of mature lipoproteins.</text>
</comment>
<dbReference type="RefSeq" id="WP_128746027.1">
    <property type="nucleotide sequence ID" value="NZ_CP035281.1"/>
</dbReference>
<feature type="transmembrane region" description="Helical" evidence="7">
    <location>
        <begin position="87"/>
        <end position="106"/>
    </location>
</feature>
<dbReference type="HAMAP" id="MF_01147">
    <property type="entry name" value="Lgt"/>
    <property type="match status" value="1"/>
</dbReference>
<dbReference type="OrthoDB" id="871140at2"/>
<keyword evidence="9" id="KW-1185">Reference proteome</keyword>
<dbReference type="GO" id="GO:0042158">
    <property type="term" value="P:lipoprotein biosynthetic process"/>
    <property type="evidence" value="ECO:0007669"/>
    <property type="project" value="UniProtKB-UniRule"/>
</dbReference>
<dbReference type="EC" id="2.5.1.145" evidence="7"/>
<name>A0A410PWJ8_9FIRM</name>
<evidence type="ECO:0000256" key="4">
    <source>
        <dbReference type="ARBA" id="ARBA00022692"/>
    </source>
</evidence>